<feature type="transmembrane region" description="Helical" evidence="1">
    <location>
        <begin position="223"/>
        <end position="240"/>
    </location>
</feature>
<gene>
    <name evidence="2" type="ORF">GGP45_001977</name>
</gene>
<organism evidence="2 3">
    <name type="scientific">Salinibacter ruber</name>
    <dbReference type="NCBI Taxonomy" id="146919"/>
    <lineage>
        <taxon>Bacteria</taxon>
        <taxon>Pseudomonadati</taxon>
        <taxon>Rhodothermota</taxon>
        <taxon>Rhodothermia</taxon>
        <taxon>Rhodothermales</taxon>
        <taxon>Salinibacteraceae</taxon>
        <taxon>Salinibacter</taxon>
    </lineage>
</organism>
<feature type="transmembrane region" description="Helical" evidence="1">
    <location>
        <begin position="49"/>
        <end position="69"/>
    </location>
</feature>
<feature type="transmembrane region" description="Helical" evidence="1">
    <location>
        <begin position="104"/>
        <end position="123"/>
    </location>
</feature>
<feature type="transmembrane region" description="Helical" evidence="1">
    <location>
        <begin position="135"/>
        <end position="156"/>
    </location>
</feature>
<feature type="transmembrane region" description="Helical" evidence="1">
    <location>
        <begin position="414"/>
        <end position="430"/>
    </location>
</feature>
<comment type="caution">
    <text evidence="2">The sequence shown here is derived from an EMBL/GenBank/DDBJ whole genome shotgun (WGS) entry which is preliminary data.</text>
</comment>
<feature type="transmembrane region" description="Helical" evidence="1">
    <location>
        <begin position="389"/>
        <end position="408"/>
    </location>
</feature>
<keyword evidence="1" id="KW-1133">Transmembrane helix</keyword>
<feature type="transmembrane region" description="Helical" evidence="1">
    <location>
        <begin position="81"/>
        <end position="98"/>
    </location>
</feature>
<dbReference type="EMBL" id="JANUBL010000003">
    <property type="protein sequence ID" value="MCS4121624.1"/>
    <property type="molecule type" value="Genomic_DNA"/>
</dbReference>
<reference evidence="2" key="1">
    <citation type="submission" date="2022-08" db="EMBL/GenBank/DDBJ databases">
        <title>Genomic Encyclopedia of Type Strains, Phase V (KMG-V): Genome sequencing to study the core and pangenomes of soil and plant-associated prokaryotes.</title>
        <authorList>
            <person name="Whitman W."/>
        </authorList>
    </citation>
    <scope>NUCLEOTIDE SEQUENCE</scope>
    <source>
        <strain evidence="2">SP3026</strain>
    </source>
</reference>
<proteinExistence type="predicted"/>
<protein>
    <submittedName>
        <fullName evidence="2">Uncharacterized protein</fullName>
    </submittedName>
</protein>
<dbReference type="Proteomes" id="UP001155144">
    <property type="component" value="Unassembled WGS sequence"/>
</dbReference>
<feature type="transmembrane region" description="Helical" evidence="1">
    <location>
        <begin position="252"/>
        <end position="272"/>
    </location>
</feature>
<feature type="transmembrane region" description="Helical" evidence="1">
    <location>
        <begin position="347"/>
        <end position="368"/>
    </location>
</feature>
<feature type="transmembrane region" description="Helical" evidence="1">
    <location>
        <begin position="12"/>
        <end position="37"/>
    </location>
</feature>
<evidence type="ECO:0000313" key="3">
    <source>
        <dbReference type="Proteomes" id="UP001155144"/>
    </source>
</evidence>
<name>A0A9X2V7Y6_9BACT</name>
<dbReference type="AlphaFoldDB" id="A0A9X2V7Y6"/>
<evidence type="ECO:0000256" key="1">
    <source>
        <dbReference type="SAM" id="Phobius"/>
    </source>
</evidence>
<sequence>MDLLIAPALPLILATGLVILARPYTGLLLVILLQVLIAPSTPGVNPGEIAFLSATIFTFTSWFFKSLILKGKSFRVYGSETPLIVFLSVVLFNLAYSISSGVGASKAILDAAPFAMVSLAFVVKHEVTTEKRVKMLLFFFLTASTIIVLQCLVISVGNGTPLSNPLIGNPNSPFNSSVYLFATPVAISGLTLSRKVHEKGLMFGIVVLHAWRSLVGFRRQPIVLFLIMALVVPYMVRRIRHPEAARLLSVRKIVSIGLVVTAMGAISVSLGGNPIEEYANRLRPEYIMRGLGSRIGTNLIAFNHFMENPLLGKGFGFDTNLTTLVSQVGLDASKDYFEVSVSEVHSLYFYALMHTGLLGFGAGLYLFFRVARDSLHTRITTPLYRYTHQWVAGGAGICLTILLLGVLSIKSFSLEAWMAFGISLGILLRVRKIAPFTQGVHQ</sequence>
<accession>A0A9X2V7Y6</accession>
<keyword evidence="1" id="KW-0812">Transmembrane</keyword>
<keyword evidence="1" id="KW-0472">Membrane</keyword>
<evidence type="ECO:0000313" key="2">
    <source>
        <dbReference type="EMBL" id="MCS4121624.1"/>
    </source>
</evidence>
<dbReference type="RefSeq" id="WP_259039999.1">
    <property type="nucleotide sequence ID" value="NZ_JANUBL010000003.1"/>
</dbReference>